<evidence type="ECO:0000256" key="10">
    <source>
        <dbReference type="ARBA" id="ARBA00044041"/>
    </source>
</evidence>
<reference evidence="14 15" key="1">
    <citation type="submission" date="2011-05" db="EMBL/GenBank/DDBJ databases">
        <title>Complete sequence of Thioalkalimicrobium cyclicum ALM1.</title>
        <authorList>
            <consortium name="US DOE Joint Genome Institute"/>
            <person name="Lucas S."/>
            <person name="Han J."/>
            <person name="Lapidus A."/>
            <person name="Cheng J.-F."/>
            <person name="Goodwin L."/>
            <person name="Pitluck S."/>
            <person name="Peters L."/>
            <person name="Mikhailova N."/>
            <person name="Davenport K."/>
            <person name="Han C."/>
            <person name="Tapia R."/>
            <person name="Land M."/>
            <person name="Hauser L."/>
            <person name="Kyrpides N."/>
            <person name="Ivanova N."/>
            <person name="Pagani I."/>
            <person name="Kappler U."/>
            <person name="Woyke T."/>
        </authorList>
    </citation>
    <scope>NUCLEOTIDE SEQUENCE [LARGE SCALE GENOMIC DNA]</scope>
    <source>
        <strain evidence="15">DSM 14477 / JCM 11371 / ALM1</strain>
    </source>
</reference>
<protein>
    <recommendedName>
        <fullName evidence="11">Lipopolysaccharide heptosyltransferase 1</fullName>
        <ecNumber evidence="10">2.4.99.23</ecNumber>
    </recommendedName>
    <alternativeName>
        <fullName evidence="12">ADP-heptose:lipopolysaccharide heptosyltransferase I</fullName>
    </alternativeName>
</protein>
<dbReference type="NCBIfam" id="TIGR02193">
    <property type="entry name" value="heptsyl_trn_I"/>
    <property type="match status" value="1"/>
</dbReference>
<dbReference type="STRING" id="717773.Thicy_0943"/>
<dbReference type="KEGG" id="tcy:Thicy_0943"/>
<dbReference type="InterPro" id="IPR002201">
    <property type="entry name" value="Glyco_trans_9"/>
</dbReference>
<evidence type="ECO:0000256" key="3">
    <source>
        <dbReference type="ARBA" id="ARBA00022475"/>
    </source>
</evidence>
<dbReference type="PANTHER" id="PTHR30160">
    <property type="entry name" value="TETRAACYLDISACCHARIDE 4'-KINASE-RELATED"/>
    <property type="match status" value="1"/>
</dbReference>
<keyword evidence="4" id="KW-0997">Cell inner membrane</keyword>
<dbReference type="Gene3D" id="3.40.50.2000">
    <property type="entry name" value="Glycogen Phosphorylase B"/>
    <property type="match status" value="2"/>
</dbReference>
<comment type="subcellular location">
    <subcellularLocation>
        <location evidence="1">Cell inner membrane</location>
        <topology evidence="1">Peripheral membrane protein</topology>
        <orientation evidence="1">Cytoplasmic side</orientation>
    </subcellularLocation>
</comment>
<dbReference type="Proteomes" id="UP000009232">
    <property type="component" value="Chromosome"/>
</dbReference>
<dbReference type="GO" id="GO:0008713">
    <property type="term" value="F:ADP-heptose-lipopolysaccharide heptosyltransferase activity"/>
    <property type="evidence" value="ECO:0007669"/>
    <property type="project" value="TreeGrafter"/>
</dbReference>
<dbReference type="Pfam" id="PF01075">
    <property type="entry name" value="Glyco_transf_9"/>
    <property type="match status" value="1"/>
</dbReference>
<gene>
    <name evidence="14" type="ordered locus">Thicy_0943</name>
</gene>
<evidence type="ECO:0000256" key="4">
    <source>
        <dbReference type="ARBA" id="ARBA00022519"/>
    </source>
</evidence>
<evidence type="ECO:0000256" key="1">
    <source>
        <dbReference type="ARBA" id="ARBA00004515"/>
    </source>
</evidence>
<evidence type="ECO:0000256" key="5">
    <source>
        <dbReference type="ARBA" id="ARBA00022676"/>
    </source>
</evidence>
<evidence type="ECO:0000256" key="11">
    <source>
        <dbReference type="ARBA" id="ARBA00044190"/>
    </source>
</evidence>
<organism evidence="14 15">
    <name type="scientific">Thiomicrospira cyclica (strain DSM 14477 / JCM 11371 / ALM1)</name>
    <name type="common">Thioalkalimicrobium cyclicum</name>
    <dbReference type="NCBI Taxonomy" id="717773"/>
    <lineage>
        <taxon>Bacteria</taxon>
        <taxon>Pseudomonadati</taxon>
        <taxon>Pseudomonadota</taxon>
        <taxon>Gammaproteobacteria</taxon>
        <taxon>Thiotrichales</taxon>
        <taxon>Piscirickettsiaceae</taxon>
        <taxon>Thiomicrospira</taxon>
    </lineage>
</organism>
<dbReference type="CDD" id="cd03789">
    <property type="entry name" value="GT9_LPS_heptosyltransferase"/>
    <property type="match status" value="1"/>
</dbReference>
<comment type="pathway">
    <text evidence="2">Bacterial outer membrane biogenesis; LPS core biosynthesis.</text>
</comment>
<dbReference type="GO" id="GO:0009244">
    <property type="term" value="P:lipopolysaccharide core region biosynthetic process"/>
    <property type="evidence" value="ECO:0007669"/>
    <property type="project" value="InterPro"/>
</dbReference>
<dbReference type="eggNOG" id="COG0859">
    <property type="taxonomic scope" value="Bacteria"/>
</dbReference>
<dbReference type="EC" id="2.4.99.23" evidence="10"/>
<comment type="catalytic activity">
    <reaction evidence="13">
        <text>an alpha-Kdo-(2-&gt;4)-alpha-Kdo-(2-&gt;6)-lipid A + ADP-L-glycero-beta-D-manno-heptose = an L-alpha-D-Hep-(1-&gt;5)-[alpha-Kdo-(2-&gt;4)]-alpha-Kdo-(2-&gt;6)-lipid A + ADP + H(+)</text>
        <dbReference type="Rhea" id="RHEA:74067"/>
        <dbReference type="ChEBI" id="CHEBI:15378"/>
        <dbReference type="ChEBI" id="CHEBI:61506"/>
        <dbReference type="ChEBI" id="CHEBI:176431"/>
        <dbReference type="ChEBI" id="CHEBI:193068"/>
        <dbReference type="ChEBI" id="CHEBI:456216"/>
        <dbReference type="EC" id="2.4.99.23"/>
    </reaction>
</comment>
<dbReference type="OrthoDB" id="9767552at2"/>
<evidence type="ECO:0000256" key="9">
    <source>
        <dbReference type="ARBA" id="ARBA00043995"/>
    </source>
</evidence>
<dbReference type="InterPro" id="IPR011908">
    <property type="entry name" value="LipoPS_heptosylTferase-I"/>
</dbReference>
<dbReference type="EMBL" id="CP002776">
    <property type="protein sequence ID" value="AEG31710.1"/>
    <property type="molecule type" value="Genomic_DNA"/>
</dbReference>
<sequence length="345" mass="38845">MRILLVKMSSMGDVFHTFPALTDAQQAIPGLVVDWIVEESFAEIPAWHPVVDRVLPINLRQWRKQPFAKHTRQAAKVFFEQVNQQDYDLVIDAQGLLKSAWVTQKIATPKDQKVGLDWASAREKLASVFYGQKISVATDQHAITRLRELFAKALNYPMPSTPICYGLNHQAWLPLAQVNHQRYIVCLHGTTWATKYWPEDYWQALISKLNQQGYQVILPWGNAEEQARSQRLAAGLTEQQAWCPTEPLKLNDMARLLKHATAVVSVDTGLSHVAAALDVPLVVLYRVTDPKRVGALGQKVTHLCSPLAPNYIKKFQPGQEQASLEGLGVEDVICAITDFVEVKRH</sequence>
<keyword evidence="15" id="KW-1185">Reference proteome</keyword>
<dbReference type="InterPro" id="IPR051199">
    <property type="entry name" value="LPS_LOS_Heptosyltrfase"/>
</dbReference>
<name>F6DCX4_THICA</name>
<dbReference type="GO" id="GO:0005829">
    <property type="term" value="C:cytosol"/>
    <property type="evidence" value="ECO:0007669"/>
    <property type="project" value="TreeGrafter"/>
</dbReference>
<evidence type="ECO:0000256" key="12">
    <source>
        <dbReference type="ARBA" id="ARBA00044330"/>
    </source>
</evidence>
<dbReference type="HOGENOM" id="CLU_038371_6_0_6"/>
<keyword evidence="3" id="KW-1003">Cell membrane</keyword>
<comment type="similarity">
    <text evidence="9">Belongs to the glycosyltransferase 9 family.</text>
</comment>
<evidence type="ECO:0000256" key="13">
    <source>
        <dbReference type="ARBA" id="ARBA00049201"/>
    </source>
</evidence>
<evidence type="ECO:0000256" key="8">
    <source>
        <dbReference type="ARBA" id="ARBA00023136"/>
    </source>
</evidence>
<keyword evidence="8" id="KW-0472">Membrane</keyword>
<dbReference type="GO" id="GO:0005886">
    <property type="term" value="C:plasma membrane"/>
    <property type="evidence" value="ECO:0007669"/>
    <property type="project" value="UniProtKB-SubCell"/>
</dbReference>
<keyword evidence="6 14" id="KW-0808">Transferase</keyword>
<evidence type="ECO:0000313" key="14">
    <source>
        <dbReference type="EMBL" id="AEG31710.1"/>
    </source>
</evidence>
<dbReference type="RefSeq" id="WP_013835488.1">
    <property type="nucleotide sequence ID" value="NC_015581.1"/>
</dbReference>
<evidence type="ECO:0000256" key="2">
    <source>
        <dbReference type="ARBA" id="ARBA00004713"/>
    </source>
</evidence>
<evidence type="ECO:0000256" key="7">
    <source>
        <dbReference type="ARBA" id="ARBA00022985"/>
    </source>
</evidence>
<dbReference type="PANTHER" id="PTHR30160:SF19">
    <property type="entry name" value="LIPOPOLYSACCHARIDE HEPTOSYLTRANSFERASE 1"/>
    <property type="match status" value="1"/>
</dbReference>
<proteinExistence type="inferred from homology"/>
<dbReference type="AlphaFoldDB" id="F6DCX4"/>
<dbReference type="SUPFAM" id="SSF53756">
    <property type="entry name" value="UDP-Glycosyltransferase/glycogen phosphorylase"/>
    <property type="match status" value="1"/>
</dbReference>
<evidence type="ECO:0000256" key="6">
    <source>
        <dbReference type="ARBA" id="ARBA00022679"/>
    </source>
</evidence>
<evidence type="ECO:0000313" key="15">
    <source>
        <dbReference type="Proteomes" id="UP000009232"/>
    </source>
</evidence>
<keyword evidence="5" id="KW-0328">Glycosyltransferase</keyword>
<keyword evidence="7" id="KW-0448">Lipopolysaccharide biosynthesis</keyword>
<accession>F6DCX4</accession>